<comment type="caution">
    <text evidence="2">The sequence shown here is derived from an EMBL/GenBank/DDBJ whole genome shotgun (WGS) entry which is preliminary data.</text>
</comment>
<dbReference type="GO" id="GO:0016853">
    <property type="term" value="F:isomerase activity"/>
    <property type="evidence" value="ECO:0007669"/>
    <property type="project" value="UniProtKB-KW"/>
</dbReference>
<accession>A0A849KCZ4</accession>
<sequence length="275" mass="29846">MAKSTAEFVLRPFQGLPGEADWVSMREIVPSATAPARMTAEHGGEDVIVATVLPGGWAAMRREDGTVLLGVQGVLNSDDLSRDLAAALLTAVEGEPGTGVLPEHLQVAADGPRLQDVLDDSVPFEVTVHEGYDYWIDSSAEMTDEIKAGLDEAAAQSVPTVKLDGVDAAYWCRMSREFVRWARTEDEDRVVDAIARLHAKRDSGLAGGKFLGMFRACGLVVPVWELPRGTEADELTEPVQDLSRRLEEALAVEEPLDATQRRARAGIVSRQVTLR</sequence>
<evidence type="ECO:0000313" key="2">
    <source>
        <dbReference type="EMBL" id="NNU26433.1"/>
    </source>
</evidence>
<protein>
    <submittedName>
        <fullName evidence="2">Topoisomerase II</fullName>
    </submittedName>
</protein>
<dbReference type="Pfam" id="PF19348">
    <property type="entry name" value="DUF5926"/>
    <property type="match status" value="1"/>
</dbReference>
<keyword evidence="3" id="KW-1185">Reference proteome</keyword>
<dbReference type="AlphaFoldDB" id="A0A849KCZ4"/>
<evidence type="ECO:0000313" key="3">
    <source>
        <dbReference type="Proteomes" id="UP000557204"/>
    </source>
</evidence>
<gene>
    <name evidence="2" type="ORF">HLI28_02610</name>
</gene>
<dbReference type="Proteomes" id="UP000557204">
    <property type="component" value="Unassembled WGS sequence"/>
</dbReference>
<dbReference type="RefSeq" id="WP_171245913.1">
    <property type="nucleotide sequence ID" value="NZ_JABFAJ010000003.1"/>
</dbReference>
<name>A0A849KCZ4_9MICO</name>
<organism evidence="2 3">
    <name type="scientific">Isoptericola sediminis</name>
    <dbReference type="NCBI Taxonomy" id="2733572"/>
    <lineage>
        <taxon>Bacteria</taxon>
        <taxon>Bacillati</taxon>
        <taxon>Actinomycetota</taxon>
        <taxon>Actinomycetes</taxon>
        <taxon>Micrococcales</taxon>
        <taxon>Promicromonosporaceae</taxon>
        <taxon>Isoptericola</taxon>
    </lineage>
</organism>
<reference evidence="2 3" key="1">
    <citation type="submission" date="2020-05" db="EMBL/GenBank/DDBJ databases">
        <title>Genome sequence of Isoptericola sp. JC619 isolated from Chilika lagoon, India.</title>
        <authorList>
            <person name="Kumar D."/>
            <person name="Appam K."/>
            <person name="Gandham S."/>
            <person name="Uppada J."/>
            <person name="Sasikala C."/>
            <person name="Venkata Ramana C."/>
        </authorList>
    </citation>
    <scope>NUCLEOTIDE SEQUENCE [LARGE SCALE GENOMIC DNA]</scope>
    <source>
        <strain evidence="2 3">JC619</strain>
    </source>
</reference>
<keyword evidence="2" id="KW-0413">Isomerase</keyword>
<dbReference type="InterPro" id="IPR045970">
    <property type="entry name" value="DUF5926"/>
</dbReference>
<dbReference type="EMBL" id="JABFAJ010000003">
    <property type="protein sequence ID" value="NNU26433.1"/>
    <property type="molecule type" value="Genomic_DNA"/>
</dbReference>
<proteinExistence type="predicted"/>
<feature type="domain" description="DUF5926" evidence="1">
    <location>
        <begin position="12"/>
        <end position="275"/>
    </location>
</feature>
<evidence type="ECO:0000259" key="1">
    <source>
        <dbReference type="Pfam" id="PF19348"/>
    </source>
</evidence>